<evidence type="ECO:0000313" key="2">
    <source>
        <dbReference type="Proteomes" id="UP000324897"/>
    </source>
</evidence>
<dbReference type="EMBL" id="RWGY01000051">
    <property type="protein sequence ID" value="TVU05327.1"/>
    <property type="molecule type" value="Genomic_DNA"/>
</dbReference>
<gene>
    <name evidence="1" type="ORF">EJB05_48485</name>
</gene>
<organism evidence="1 2">
    <name type="scientific">Eragrostis curvula</name>
    <name type="common">weeping love grass</name>
    <dbReference type="NCBI Taxonomy" id="38414"/>
    <lineage>
        <taxon>Eukaryota</taxon>
        <taxon>Viridiplantae</taxon>
        <taxon>Streptophyta</taxon>
        <taxon>Embryophyta</taxon>
        <taxon>Tracheophyta</taxon>
        <taxon>Spermatophyta</taxon>
        <taxon>Magnoliopsida</taxon>
        <taxon>Liliopsida</taxon>
        <taxon>Poales</taxon>
        <taxon>Poaceae</taxon>
        <taxon>PACMAD clade</taxon>
        <taxon>Chloridoideae</taxon>
        <taxon>Eragrostideae</taxon>
        <taxon>Eragrostidinae</taxon>
        <taxon>Eragrostis</taxon>
    </lineage>
</organism>
<proteinExistence type="predicted"/>
<evidence type="ECO:0000313" key="1">
    <source>
        <dbReference type="EMBL" id="TVU05327.1"/>
    </source>
</evidence>
<keyword evidence="2" id="KW-1185">Reference proteome</keyword>
<name>A0A5J9T2B5_9POAL</name>
<accession>A0A5J9T2B5</accession>
<feature type="non-terminal residue" evidence="1">
    <location>
        <position position="1"/>
    </location>
</feature>
<dbReference type="Gramene" id="TVU05327">
    <property type="protein sequence ID" value="TVU05327"/>
    <property type="gene ID" value="EJB05_48485"/>
</dbReference>
<reference evidence="1 2" key="1">
    <citation type="journal article" date="2019" name="Sci. Rep.">
        <title>A high-quality genome of Eragrostis curvula grass provides insights into Poaceae evolution and supports new strategies to enhance forage quality.</title>
        <authorList>
            <person name="Carballo J."/>
            <person name="Santos B.A.C.M."/>
            <person name="Zappacosta D."/>
            <person name="Garbus I."/>
            <person name="Selva J.P."/>
            <person name="Gallo C.A."/>
            <person name="Diaz A."/>
            <person name="Albertini E."/>
            <person name="Caccamo M."/>
            <person name="Echenique V."/>
        </authorList>
    </citation>
    <scope>NUCLEOTIDE SEQUENCE [LARGE SCALE GENOMIC DNA]</scope>
    <source>
        <strain evidence="2">cv. Victoria</strain>
        <tissue evidence="1">Leaf</tissue>
    </source>
</reference>
<sequence>MVLVFPAVDHRRIVTPIPFINGLSGKGSVPSFKIQIQVQGNEERQIVELFPASLRSFVIR</sequence>
<protein>
    <submittedName>
        <fullName evidence="1">Uncharacterized protein</fullName>
    </submittedName>
</protein>
<dbReference type="AlphaFoldDB" id="A0A5J9T2B5"/>
<comment type="caution">
    <text evidence="1">The sequence shown here is derived from an EMBL/GenBank/DDBJ whole genome shotgun (WGS) entry which is preliminary data.</text>
</comment>
<dbReference type="Proteomes" id="UP000324897">
    <property type="component" value="Unassembled WGS sequence"/>
</dbReference>